<evidence type="ECO:0000256" key="3">
    <source>
        <dbReference type="ARBA" id="ARBA00022755"/>
    </source>
</evidence>
<dbReference type="RefSeq" id="WP_082015162.1">
    <property type="nucleotide sequence ID" value="NZ_BBPN01000019.1"/>
</dbReference>
<feature type="binding site" evidence="4">
    <location>
        <position position="108"/>
    </location>
    <ligand>
        <name>(6R)-10-formyltetrahydrofolate</name>
        <dbReference type="ChEBI" id="CHEBI:195366"/>
    </ligand>
</feature>
<keyword evidence="7" id="KW-1185">Reference proteome</keyword>
<dbReference type="NCBIfam" id="TIGR00639">
    <property type="entry name" value="PurN"/>
    <property type="match status" value="1"/>
</dbReference>
<evidence type="ECO:0000256" key="1">
    <source>
        <dbReference type="ARBA" id="ARBA00005054"/>
    </source>
</evidence>
<dbReference type="AlphaFoldDB" id="A0A1H7UDX4"/>
<name>A0A1H7UDX4_STRJI</name>
<dbReference type="InterPro" id="IPR004607">
    <property type="entry name" value="GART"/>
</dbReference>
<evidence type="ECO:0000313" key="6">
    <source>
        <dbReference type="EMBL" id="SEL94457.1"/>
    </source>
</evidence>
<dbReference type="STRING" id="235985.SAMN05414137_115200"/>
<dbReference type="GO" id="GO:0004644">
    <property type="term" value="F:phosphoribosylglycinamide formyltransferase activity"/>
    <property type="evidence" value="ECO:0007669"/>
    <property type="project" value="UniProtKB-UniRule"/>
</dbReference>
<proteinExistence type="inferred from homology"/>
<dbReference type="Proteomes" id="UP000183015">
    <property type="component" value="Unassembled WGS sequence"/>
</dbReference>
<dbReference type="HAMAP" id="MF_01930">
    <property type="entry name" value="PurN"/>
    <property type="match status" value="1"/>
</dbReference>
<comment type="pathway">
    <text evidence="1 4">Purine metabolism; IMP biosynthesis via de novo pathway; N(2)-formyl-N(1)-(5-phospho-D-ribosyl)glycinamide from N(1)-(5-phospho-D-ribosyl)glycinamide (10-formyl THF route): step 1/1.</text>
</comment>
<protein>
    <recommendedName>
        <fullName evidence="4">Phosphoribosylglycinamide formyltransferase</fullName>
        <ecNumber evidence="4">2.1.2.2</ecNumber>
    </recommendedName>
    <alternativeName>
        <fullName evidence="4">5'-phosphoribosylglycinamide transformylase</fullName>
    </alternativeName>
    <alternativeName>
        <fullName evidence="4">GAR transformylase</fullName>
        <shortName evidence="4">GART</shortName>
    </alternativeName>
</protein>
<comment type="catalytic activity">
    <reaction evidence="4">
        <text>N(1)-(5-phospho-beta-D-ribosyl)glycinamide + (6R)-10-formyltetrahydrofolate = N(2)-formyl-N(1)-(5-phospho-beta-D-ribosyl)glycinamide + (6S)-5,6,7,8-tetrahydrofolate + H(+)</text>
        <dbReference type="Rhea" id="RHEA:15053"/>
        <dbReference type="ChEBI" id="CHEBI:15378"/>
        <dbReference type="ChEBI" id="CHEBI:57453"/>
        <dbReference type="ChEBI" id="CHEBI:143788"/>
        <dbReference type="ChEBI" id="CHEBI:147286"/>
        <dbReference type="ChEBI" id="CHEBI:195366"/>
        <dbReference type="EC" id="2.1.2.2"/>
    </reaction>
</comment>
<dbReference type="EMBL" id="FOAZ01000015">
    <property type="protein sequence ID" value="SEL94457.1"/>
    <property type="molecule type" value="Genomic_DNA"/>
</dbReference>
<dbReference type="PANTHER" id="PTHR43369">
    <property type="entry name" value="PHOSPHORIBOSYLGLYCINAMIDE FORMYLTRANSFERASE"/>
    <property type="match status" value="1"/>
</dbReference>
<comment type="caution">
    <text evidence="4">Lacks conserved residue(s) required for the propagation of feature annotation.</text>
</comment>
<dbReference type="Gene3D" id="3.40.50.170">
    <property type="entry name" value="Formyl transferase, N-terminal domain"/>
    <property type="match status" value="1"/>
</dbReference>
<keyword evidence="2 4" id="KW-0808">Transferase</keyword>
<comment type="similarity">
    <text evidence="4">Belongs to the GART family.</text>
</comment>
<dbReference type="eggNOG" id="COG0299">
    <property type="taxonomic scope" value="Bacteria"/>
</dbReference>
<comment type="function">
    <text evidence="4">Catalyzes the transfer of a formyl group from 10-formyltetrahydrofolate to 5-phospho-ribosyl-glycinamide (GAR), producing 5-phospho-ribosyl-N-formylglycinamide (FGAR) and tetrahydrofolate.</text>
</comment>
<evidence type="ECO:0000259" key="5">
    <source>
        <dbReference type="Pfam" id="PF00551"/>
    </source>
</evidence>
<evidence type="ECO:0000256" key="2">
    <source>
        <dbReference type="ARBA" id="ARBA00022679"/>
    </source>
</evidence>
<dbReference type="UniPathway" id="UPA00074">
    <property type="reaction ID" value="UER00126"/>
</dbReference>
<feature type="active site" description="Proton donor" evidence="4">
    <location>
        <position position="110"/>
    </location>
</feature>
<dbReference type="CDD" id="cd08645">
    <property type="entry name" value="FMT_core_GART"/>
    <property type="match status" value="1"/>
</dbReference>
<keyword evidence="3 4" id="KW-0658">Purine biosynthesis</keyword>
<accession>A0A1H7UDX4</accession>
<sequence>MSINVAVLASHNGSNLRALTAAARQPGSAYAVALVISNNSASGALAHAVEQGIAHAHLSGRTHPDPDALDQAMLALLREHDVALVVTAGYMRKIGPAVLAAYEGALVNVHPALLPRHGGPGMYGRHVHEAVLADGDLVSGASVHLLTDHYDEGRVLAQAEVPVLPDDTPDTLAARVLEVEHRLLPATVQQLALARDGDATERGSGA</sequence>
<feature type="domain" description="Formyl transferase N-terminal" evidence="5">
    <location>
        <begin position="4"/>
        <end position="187"/>
    </location>
</feature>
<evidence type="ECO:0000313" key="7">
    <source>
        <dbReference type="Proteomes" id="UP000183015"/>
    </source>
</evidence>
<evidence type="ECO:0000256" key="4">
    <source>
        <dbReference type="HAMAP-Rule" id="MF_01930"/>
    </source>
</evidence>
<feature type="binding site" evidence="4">
    <location>
        <position position="61"/>
    </location>
    <ligand>
        <name>(6R)-10-formyltetrahydrofolate</name>
        <dbReference type="ChEBI" id="CHEBI:195366"/>
    </ligand>
</feature>
<reference evidence="7" key="1">
    <citation type="submission" date="2016-10" db="EMBL/GenBank/DDBJ databases">
        <authorList>
            <person name="Varghese N."/>
        </authorList>
    </citation>
    <scope>NUCLEOTIDE SEQUENCE [LARGE SCALE GENOMIC DNA]</scope>
    <source>
        <strain evidence="7">DSM 45096 / BCRC 16803 / CGMCC 4.1857 / CIP 109030 / JCM 12277 / KCTC 19219 / NBRC 100920 / 33214</strain>
    </source>
</reference>
<feature type="binding site" evidence="4">
    <location>
        <begin position="13"/>
        <end position="15"/>
    </location>
    <ligand>
        <name>N(1)-(5-phospho-beta-D-ribosyl)glycinamide</name>
        <dbReference type="ChEBI" id="CHEBI:143788"/>
    </ligand>
</feature>
<dbReference type="OrthoDB" id="9802815at2"/>
<dbReference type="SUPFAM" id="SSF53328">
    <property type="entry name" value="Formyltransferase"/>
    <property type="match status" value="1"/>
</dbReference>
<dbReference type="GO" id="GO:0006189">
    <property type="term" value="P:'de novo' IMP biosynthetic process"/>
    <property type="evidence" value="ECO:0007669"/>
    <property type="project" value="UniProtKB-UniRule"/>
</dbReference>
<dbReference type="InterPro" id="IPR002376">
    <property type="entry name" value="Formyl_transf_N"/>
</dbReference>
<gene>
    <name evidence="4" type="primary">purN</name>
    <name evidence="6" type="ORF">SAMN05414137_115200</name>
</gene>
<dbReference type="PANTHER" id="PTHR43369:SF2">
    <property type="entry name" value="PHOSPHORIBOSYLGLYCINAMIDE FORMYLTRANSFERASE"/>
    <property type="match status" value="1"/>
</dbReference>
<organism evidence="6 7">
    <name type="scientific">Streptacidiphilus jiangxiensis</name>
    <dbReference type="NCBI Taxonomy" id="235985"/>
    <lineage>
        <taxon>Bacteria</taxon>
        <taxon>Bacillati</taxon>
        <taxon>Actinomycetota</taxon>
        <taxon>Actinomycetes</taxon>
        <taxon>Kitasatosporales</taxon>
        <taxon>Streptomycetaceae</taxon>
        <taxon>Streptacidiphilus</taxon>
    </lineage>
</organism>
<dbReference type="Pfam" id="PF00551">
    <property type="entry name" value="Formyl_trans_N"/>
    <property type="match status" value="1"/>
</dbReference>
<dbReference type="GO" id="GO:0005829">
    <property type="term" value="C:cytosol"/>
    <property type="evidence" value="ECO:0007669"/>
    <property type="project" value="TreeGrafter"/>
</dbReference>
<feature type="site" description="Raises pKa of active site His" evidence="4">
    <location>
        <position position="151"/>
    </location>
</feature>
<dbReference type="InterPro" id="IPR036477">
    <property type="entry name" value="Formyl_transf_N_sf"/>
</dbReference>
<dbReference type="EC" id="2.1.2.2" evidence="4"/>